<gene>
    <name evidence="3" type="ordered locus">KSE_27010</name>
</gene>
<feature type="region of interest" description="Disordered" evidence="1">
    <location>
        <begin position="1"/>
        <end position="25"/>
    </location>
</feature>
<evidence type="ECO:0000256" key="2">
    <source>
        <dbReference type="SAM" id="Phobius"/>
    </source>
</evidence>
<keyword evidence="2" id="KW-1133">Transmembrane helix</keyword>
<dbReference type="HOGENOM" id="CLU_933104_0_0_11"/>
<dbReference type="STRING" id="452652.KSE_27010"/>
<name>E4NBD2_KITSK</name>
<dbReference type="AlphaFoldDB" id="E4NBD2"/>
<feature type="compositionally biased region" description="Basic residues" evidence="1">
    <location>
        <begin position="1"/>
        <end position="10"/>
    </location>
</feature>
<accession>E4NBD2</accession>
<evidence type="ECO:0000313" key="3">
    <source>
        <dbReference type="EMBL" id="BAJ28513.1"/>
    </source>
</evidence>
<keyword evidence="2" id="KW-0812">Transmembrane</keyword>
<dbReference type="EMBL" id="AP010968">
    <property type="protein sequence ID" value="BAJ28513.1"/>
    <property type="molecule type" value="Genomic_DNA"/>
</dbReference>
<dbReference type="PATRIC" id="fig|452652.3.peg.2706"/>
<feature type="compositionally biased region" description="Pro residues" evidence="1">
    <location>
        <begin position="237"/>
        <end position="250"/>
    </location>
</feature>
<proteinExistence type="predicted"/>
<keyword evidence="2" id="KW-0472">Membrane</keyword>
<sequence length="298" mass="29120">MRTNHAKRPRRSDTPRQRWGRPGALAAGGVLAAQVLGLGLGATDAAAADTGHPPHHPGRTLGTVGTALRAGPDGGGPPLGGTVDGAVGGALDGLAPDGGADTAGTVETVGTAGTRPGQGLGGVLDQHLDQQLDQHLQQQLGAGELPLPGHHADRPDAFSLAAGLLSAVPPQPRAEDGARASRSGPEGGRDTGGTRPNSPAESPRAPEATVPVQRAAATPLPAAAPAATPAGSSRPAAPRPAPADAPPPTAAAPDRLTLTAAPTRPAGEGAVAVLIPIAAGLLLTAAAMYKHRGLPGGH</sequence>
<evidence type="ECO:0000313" key="4">
    <source>
        <dbReference type="Proteomes" id="UP000007076"/>
    </source>
</evidence>
<feature type="compositionally biased region" description="Low complexity" evidence="1">
    <location>
        <begin position="215"/>
        <end position="236"/>
    </location>
</feature>
<feature type="region of interest" description="Disordered" evidence="1">
    <location>
        <begin position="168"/>
        <end position="253"/>
    </location>
</feature>
<dbReference type="KEGG" id="ksk:KSE_27010"/>
<reference evidence="3 4" key="1">
    <citation type="journal article" date="2010" name="DNA Res.">
        <title>Genome sequence of Kitasatospora setae NBRC 14216T: an evolutionary snapshot of the family Streptomycetaceae.</title>
        <authorList>
            <person name="Ichikawa N."/>
            <person name="Oguchi A."/>
            <person name="Ikeda H."/>
            <person name="Ishikawa J."/>
            <person name="Kitani S."/>
            <person name="Watanabe Y."/>
            <person name="Nakamura S."/>
            <person name="Katano Y."/>
            <person name="Kishi E."/>
            <person name="Sasagawa M."/>
            <person name="Ankai A."/>
            <person name="Fukui S."/>
            <person name="Hashimoto Y."/>
            <person name="Kamata S."/>
            <person name="Otoguro M."/>
            <person name="Tanikawa S."/>
            <person name="Nihira T."/>
            <person name="Horinouchi S."/>
            <person name="Ohnishi Y."/>
            <person name="Hayakawa M."/>
            <person name="Kuzuyama T."/>
            <person name="Arisawa A."/>
            <person name="Nomoto F."/>
            <person name="Miura H."/>
            <person name="Takahashi Y."/>
            <person name="Fujita N."/>
        </authorList>
    </citation>
    <scope>NUCLEOTIDE SEQUENCE [LARGE SCALE GENOMIC DNA]</scope>
    <source>
        <strain evidence="4">ATCC 33774 / DSM 43861 / JCM 3304 / KCC A-0304 / NBRC 14216 / KM-6054</strain>
    </source>
</reference>
<keyword evidence="4" id="KW-1185">Reference proteome</keyword>
<dbReference type="Proteomes" id="UP000007076">
    <property type="component" value="Chromosome"/>
</dbReference>
<feature type="compositionally biased region" description="Gly residues" evidence="1">
    <location>
        <begin position="72"/>
        <end position="91"/>
    </location>
</feature>
<evidence type="ECO:0000256" key="1">
    <source>
        <dbReference type="SAM" id="MobiDB-lite"/>
    </source>
</evidence>
<feature type="transmembrane region" description="Helical" evidence="2">
    <location>
        <begin position="269"/>
        <end position="289"/>
    </location>
</feature>
<feature type="region of interest" description="Disordered" evidence="1">
    <location>
        <begin position="46"/>
        <end position="123"/>
    </location>
</feature>
<protein>
    <submittedName>
        <fullName evidence="3">Uncharacterized protein</fullName>
    </submittedName>
</protein>
<feature type="compositionally biased region" description="Low complexity" evidence="1">
    <location>
        <begin position="92"/>
        <end position="114"/>
    </location>
</feature>
<dbReference type="eggNOG" id="ENOG5032BH4">
    <property type="taxonomic scope" value="Bacteria"/>
</dbReference>
<organism evidence="3 4">
    <name type="scientific">Kitasatospora setae (strain ATCC 33774 / DSM 43861 / JCM 3304 / KCC A-0304 / NBRC 14216 / KM-6054)</name>
    <name type="common">Streptomyces setae</name>
    <dbReference type="NCBI Taxonomy" id="452652"/>
    <lineage>
        <taxon>Bacteria</taxon>
        <taxon>Bacillati</taxon>
        <taxon>Actinomycetota</taxon>
        <taxon>Actinomycetes</taxon>
        <taxon>Kitasatosporales</taxon>
        <taxon>Streptomycetaceae</taxon>
        <taxon>Kitasatospora</taxon>
    </lineage>
</organism>